<dbReference type="Proteomes" id="UP000295382">
    <property type="component" value="Unassembled WGS sequence"/>
</dbReference>
<dbReference type="InterPro" id="IPR036411">
    <property type="entry name" value="TorD-like_sf"/>
</dbReference>
<sequence>MQASHAHCGAEAMPGQGMVLSPLPQEEQARADFYALLARLWIAAPDGELLTRLASADMLGSQASQHPLDSAWEKLVLAAGILEPDAVEEEFNALFISVGTPKINPYASLYLAGFLNEKPLAGLRDELTQLGLARIGGVGETEDHLGALCEVMRLMIAGAPGVKRQSLHRQKLFFEKHIASWSRKCCDDIRVASEANFYRLLADFTEAFFAVDAEAFDMESEMVDH</sequence>
<gene>
    <name evidence="2" type="ORF">EDC30_10844</name>
</gene>
<keyword evidence="3" id="KW-1185">Reference proteome</keyword>
<keyword evidence="1" id="KW-0143">Chaperone</keyword>
<dbReference type="InterPro" id="IPR050289">
    <property type="entry name" value="TorD/DmsD_chaperones"/>
</dbReference>
<evidence type="ECO:0000313" key="2">
    <source>
        <dbReference type="EMBL" id="TCS35981.1"/>
    </source>
</evidence>
<evidence type="ECO:0000313" key="3">
    <source>
        <dbReference type="Proteomes" id="UP000295382"/>
    </source>
</evidence>
<reference evidence="2 3" key="1">
    <citation type="submission" date="2019-03" db="EMBL/GenBank/DDBJ databases">
        <title>Genomic Encyclopedia of Type Strains, Phase IV (KMG-IV): sequencing the most valuable type-strain genomes for metagenomic binning, comparative biology and taxonomic classification.</title>
        <authorList>
            <person name="Goeker M."/>
        </authorList>
    </citation>
    <scope>NUCLEOTIDE SEQUENCE [LARGE SCALE GENOMIC DNA]</scope>
    <source>
        <strain evidence="2 3">DSM 7445</strain>
    </source>
</reference>
<dbReference type="RefSeq" id="WP_243656773.1">
    <property type="nucleotide sequence ID" value="NZ_SLZQ01000008.1"/>
</dbReference>
<name>A0A4R3HUW5_PAULE</name>
<dbReference type="Pfam" id="PF02613">
    <property type="entry name" value="Nitrate_red_del"/>
    <property type="match status" value="1"/>
</dbReference>
<dbReference type="AlphaFoldDB" id="A0A4R3HUW5"/>
<evidence type="ECO:0000256" key="1">
    <source>
        <dbReference type="ARBA" id="ARBA00023186"/>
    </source>
</evidence>
<comment type="caution">
    <text evidence="2">The sequence shown here is derived from an EMBL/GenBank/DDBJ whole genome shotgun (WGS) entry which is preliminary data.</text>
</comment>
<dbReference type="Gene3D" id="1.10.3480.10">
    <property type="entry name" value="TorD-like"/>
    <property type="match status" value="1"/>
</dbReference>
<accession>A0A4R3HUW5</accession>
<protein>
    <submittedName>
        <fullName evidence="2">TorA maturation chaperone TorD</fullName>
    </submittedName>
</protein>
<dbReference type="SUPFAM" id="SSF89155">
    <property type="entry name" value="TorD-like"/>
    <property type="match status" value="1"/>
</dbReference>
<dbReference type="InterPro" id="IPR020945">
    <property type="entry name" value="DMSO/NO3_reduct_chaperone"/>
</dbReference>
<dbReference type="PANTHER" id="PTHR34227:SF1">
    <property type="entry name" value="DIMETHYL SULFOXIDE REDUCTASE CHAPERONE-RELATED"/>
    <property type="match status" value="1"/>
</dbReference>
<dbReference type="EMBL" id="SLZQ01000008">
    <property type="protein sequence ID" value="TCS35981.1"/>
    <property type="molecule type" value="Genomic_DNA"/>
</dbReference>
<organism evidence="2 3">
    <name type="scientific">Paucimonas lemoignei</name>
    <name type="common">Pseudomonas lemoignei</name>
    <dbReference type="NCBI Taxonomy" id="29443"/>
    <lineage>
        <taxon>Bacteria</taxon>
        <taxon>Pseudomonadati</taxon>
        <taxon>Pseudomonadota</taxon>
        <taxon>Betaproteobacteria</taxon>
        <taxon>Burkholderiales</taxon>
        <taxon>Burkholderiaceae</taxon>
        <taxon>Paucimonas</taxon>
    </lineage>
</organism>
<dbReference type="PANTHER" id="PTHR34227">
    <property type="entry name" value="CHAPERONE PROTEIN YCDY"/>
    <property type="match status" value="1"/>
</dbReference>
<proteinExistence type="predicted"/>